<accession>A0A9P9WPV3</accession>
<reference evidence="7" key="1">
    <citation type="submission" date="2021-03" db="EMBL/GenBank/DDBJ databases">
        <title>Revisited historic fungal species revealed as producer of novel bioactive compounds through whole genome sequencing and comparative genomics.</title>
        <authorList>
            <person name="Vignolle G.A."/>
            <person name="Hochenegger N."/>
            <person name="Mach R.L."/>
            <person name="Mach-Aigner A.R."/>
            <person name="Javad Rahimi M."/>
            <person name="Salim K.A."/>
            <person name="Chan C.M."/>
            <person name="Lim L.B.L."/>
            <person name="Cai F."/>
            <person name="Druzhinina I.S."/>
            <person name="U'Ren J.M."/>
            <person name="Derntl C."/>
        </authorList>
    </citation>
    <scope>NUCLEOTIDE SEQUENCE</scope>
    <source>
        <strain evidence="7">TUCIM 5799</strain>
    </source>
</reference>
<organism evidence="7 8">
    <name type="scientific">Neoarthrinium moseri</name>
    <dbReference type="NCBI Taxonomy" id="1658444"/>
    <lineage>
        <taxon>Eukaryota</taxon>
        <taxon>Fungi</taxon>
        <taxon>Dikarya</taxon>
        <taxon>Ascomycota</taxon>
        <taxon>Pezizomycotina</taxon>
        <taxon>Sordariomycetes</taxon>
        <taxon>Xylariomycetidae</taxon>
        <taxon>Amphisphaeriales</taxon>
        <taxon>Apiosporaceae</taxon>
        <taxon>Neoarthrinium</taxon>
    </lineage>
</organism>
<feature type="domain" description="Major facilitator superfamily (MFS) profile" evidence="6">
    <location>
        <begin position="1"/>
        <end position="331"/>
    </location>
</feature>
<name>A0A9P9WPV3_9PEZI</name>
<gene>
    <name evidence="7" type="ORF">JX265_005265</name>
</gene>
<dbReference type="Gene3D" id="1.20.1720.10">
    <property type="entry name" value="Multidrug resistance protein D"/>
    <property type="match status" value="1"/>
</dbReference>
<dbReference type="InterPro" id="IPR036259">
    <property type="entry name" value="MFS_trans_sf"/>
</dbReference>
<comment type="subcellular location">
    <subcellularLocation>
        <location evidence="1">Membrane</location>
        <topology evidence="1">Multi-pass membrane protein</topology>
    </subcellularLocation>
</comment>
<keyword evidence="3 5" id="KW-1133">Transmembrane helix</keyword>
<dbReference type="Gene3D" id="1.20.1250.20">
    <property type="entry name" value="MFS general substrate transporter like domains"/>
    <property type="match status" value="1"/>
</dbReference>
<dbReference type="SUPFAM" id="SSF103473">
    <property type="entry name" value="MFS general substrate transporter"/>
    <property type="match status" value="1"/>
</dbReference>
<dbReference type="Pfam" id="PF07690">
    <property type="entry name" value="MFS_1"/>
    <property type="match status" value="1"/>
</dbReference>
<evidence type="ECO:0000313" key="8">
    <source>
        <dbReference type="Proteomes" id="UP000829685"/>
    </source>
</evidence>
<keyword evidence="8" id="KW-1185">Reference proteome</keyword>
<evidence type="ECO:0000256" key="4">
    <source>
        <dbReference type="ARBA" id="ARBA00023136"/>
    </source>
</evidence>
<dbReference type="OrthoDB" id="10021397at2759"/>
<keyword evidence="2 5" id="KW-0812">Transmembrane</keyword>
<protein>
    <recommendedName>
        <fullName evidence="6">Major facilitator superfamily (MFS) profile domain-containing protein</fullName>
    </recommendedName>
</protein>
<keyword evidence="4 5" id="KW-0472">Membrane</keyword>
<feature type="transmembrane region" description="Helical" evidence="5">
    <location>
        <begin position="339"/>
        <end position="362"/>
    </location>
</feature>
<dbReference type="PANTHER" id="PTHR23501">
    <property type="entry name" value="MAJOR FACILITATOR SUPERFAMILY"/>
    <property type="match status" value="1"/>
</dbReference>
<dbReference type="InterPro" id="IPR011701">
    <property type="entry name" value="MFS"/>
</dbReference>
<evidence type="ECO:0000256" key="1">
    <source>
        <dbReference type="ARBA" id="ARBA00004141"/>
    </source>
</evidence>
<sequence length="376" mass="39715">MSGSFGLAAIIGPFLGGALTDRATWRWCFGINLPIGAITVVVCAIYVRIPSESAEISVSTRTKLSQVDVPGTVFMVASLICLLIALQWGGSAYSWSDSRIIALFVVFGVLAIAFIITQATSITGAKRLISSALARKRDIWLAVSYAMCVTGGVYVVVLYLPVWFHDTLGYSSLASGTLLTPLIASYVVSSIVAGVFTSAIGYYNPGMIIGTALAIAGATLLTTIDLKTSIARIVGYQIVYGFGIGFGFGQPSYVVQTVLPTVEVPIGVTLVTLFQNLSASIFVAAAQSIFQGELRSRFGSLSPGSNASFLNSGAIELIYSLPSEAQQEAKEAYSKSLTLTFYISLALSAASIVGALSIGWVSMKSSHNQVQREEES</sequence>
<proteinExistence type="predicted"/>
<comment type="caution">
    <text evidence="7">The sequence shown here is derived from an EMBL/GenBank/DDBJ whole genome shotgun (WGS) entry which is preliminary data.</text>
</comment>
<feature type="transmembrane region" description="Helical" evidence="5">
    <location>
        <begin position="266"/>
        <end position="286"/>
    </location>
</feature>
<dbReference type="AlphaFoldDB" id="A0A9P9WPV3"/>
<feature type="transmembrane region" description="Helical" evidence="5">
    <location>
        <begin position="139"/>
        <end position="163"/>
    </location>
</feature>
<evidence type="ECO:0000259" key="6">
    <source>
        <dbReference type="PROSITE" id="PS50850"/>
    </source>
</evidence>
<dbReference type="GO" id="GO:0022857">
    <property type="term" value="F:transmembrane transporter activity"/>
    <property type="evidence" value="ECO:0007669"/>
    <property type="project" value="InterPro"/>
</dbReference>
<feature type="transmembrane region" description="Helical" evidence="5">
    <location>
        <begin position="69"/>
        <end position="88"/>
    </location>
</feature>
<dbReference type="GO" id="GO:0005886">
    <property type="term" value="C:plasma membrane"/>
    <property type="evidence" value="ECO:0007669"/>
    <property type="project" value="TreeGrafter"/>
</dbReference>
<evidence type="ECO:0000256" key="5">
    <source>
        <dbReference type="SAM" id="Phobius"/>
    </source>
</evidence>
<feature type="transmembrane region" description="Helical" evidence="5">
    <location>
        <begin position="183"/>
        <end position="203"/>
    </location>
</feature>
<evidence type="ECO:0000256" key="2">
    <source>
        <dbReference type="ARBA" id="ARBA00022692"/>
    </source>
</evidence>
<dbReference type="PANTHER" id="PTHR23501:SF198">
    <property type="entry name" value="AZOLE RESISTANCE PROTEIN 1-RELATED"/>
    <property type="match status" value="1"/>
</dbReference>
<feature type="transmembrane region" description="Helical" evidence="5">
    <location>
        <begin position="100"/>
        <end position="119"/>
    </location>
</feature>
<evidence type="ECO:0000256" key="3">
    <source>
        <dbReference type="ARBA" id="ARBA00022989"/>
    </source>
</evidence>
<dbReference type="Proteomes" id="UP000829685">
    <property type="component" value="Unassembled WGS sequence"/>
</dbReference>
<feature type="transmembrane region" description="Helical" evidence="5">
    <location>
        <begin position="233"/>
        <end position="254"/>
    </location>
</feature>
<dbReference type="EMBL" id="JAFIMR010000010">
    <property type="protein sequence ID" value="KAI1873643.1"/>
    <property type="molecule type" value="Genomic_DNA"/>
</dbReference>
<dbReference type="InterPro" id="IPR020846">
    <property type="entry name" value="MFS_dom"/>
</dbReference>
<dbReference type="PROSITE" id="PS50850">
    <property type="entry name" value="MFS"/>
    <property type="match status" value="1"/>
</dbReference>
<evidence type="ECO:0000313" key="7">
    <source>
        <dbReference type="EMBL" id="KAI1873643.1"/>
    </source>
</evidence>
<feature type="transmembrane region" description="Helical" evidence="5">
    <location>
        <begin position="30"/>
        <end position="49"/>
    </location>
</feature>